<name>A0A099GIH6_9RHOB</name>
<organism evidence="1 2">
    <name type="scientific">Paracoccus sanguinis</name>
    <dbReference type="NCBI Taxonomy" id="1545044"/>
    <lineage>
        <taxon>Bacteria</taxon>
        <taxon>Pseudomonadati</taxon>
        <taxon>Pseudomonadota</taxon>
        <taxon>Alphaproteobacteria</taxon>
        <taxon>Rhodobacterales</taxon>
        <taxon>Paracoccaceae</taxon>
        <taxon>Paracoccus</taxon>
    </lineage>
</organism>
<dbReference type="Proteomes" id="UP000029858">
    <property type="component" value="Unassembled WGS sequence"/>
</dbReference>
<protein>
    <recommendedName>
        <fullName evidence="3">Pyridoxamine 5-phosphate oxidase</fullName>
    </recommendedName>
</protein>
<dbReference type="Gene3D" id="2.30.110.10">
    <property type="entry name" value="Electron Transport, Fmn-binding Protein, Chain A"/>
    <property type="match status" value="1"/>
</dbReference>
<evidence type="ECO:0000313" key="1">
    <source>
        <dbReference type="EMBL" id="KGJ22377.1"/>
    </source>
</evidence>
<accession>A0A099GIH6</accession>
<proteinExistence type="predicted"/>
<dbReference type="RefSeq" id="WP_036709184.1">
    <property type="nucleotide sequence ID" value="NZ_JRKQ01000035.1"/>
</dbReference>
<gene>
    <name evidence="1" type="ORF">IX56_08415</name>
</gene>
<evidence type="ECO:0008006" key="3">
    <source>
        <dbReference type="Google" id="ProtNLM"/>
    </source>
</evidence>
<dbReference type="SUPFAM" id="SSF50475">
    <property type="entry name" value="FMN-binding split barrel"/>
    <property type="match status" value="1"/>
</dbReference>
<reference evidence="1 2" key="1">
    <citation type="submission" date="2014-09" db="EMBL/GenBank/DDBJ databases">
        <authorList>
            <person name="McGinnis J.M."/>
            <person name="Wolfgang W.J."/>
        </authorList>
    </citation>
    <scope>NUCLEOTIDE SEQUENCE [LARGE SCALE GENOMIC DNA]</scope>
    <source>
        <strain evidence="1 2">5503</strain>
    </source>
</reference>
<evidence type="ECO:0000313" key="2">
    <source>
        <dbReference type="Proteomes" id="UP000029858"/>
    </source>
</evidence>
<dbReference type="InterPro" id="IPR012349">
    <property type="entry name" value="Split_barrel_FMN-bd"/>
</dbReference>
<dbReference type="EMBL" id="JRKQ01000035">
    <property type="protein sequence ID" value="KGJ22377.1"/>
    <property type="molecule type" value="Genomic_DNA"/>
</dbReference>
<comment type="caution">
    <text evidence="1">The sequence shown here is derived from an EMBL/GenBank/DDBJ whole genome shotgun (WGS) entry which is preliminary data.</text>
</comment>
<reference evidence="1 2" key="2">
    <citation type="submission" date="2014-10" db="EMBL/GenBank/DDBJ databases">
        <title>Paracoccus sanguinis sp. nov., isolated from clinical specimens of New York State patients.</title>
        <authorList>
            <person name="Mingle L.A."/>
            <person name="Cole J.A."/>
            <person name="Lapierre P."/>
            <person name="Musser K.A."/>
        </authorList>
    </citation>
    <scope>NUCLEOTIDE SEQUENCE [LARGE SCALE GENOMIC DNA]</scope>
    <source>
        <strain evidence="1 2">5503</strain>
    </source>
</reference>
<dbReference type="AlphaFoldDB" id="A0A099GIH6"/>
<sequence length="169" mass="17660">MTEGPAPRPDPHRAADAEARAAARALLGSARDAVLAVLDAEGWPMTLRIALQTDAAGTPLALLSGLALHSAALSRDPRAALLLTEDGPAKGSALTRPRLSLQVEAALVPPADEAALRALWRARDPKAAVYLGLPDFRFWRFTVRAGLLNAGFGAAFRLTAADLAAPTVE</sequence>